<accession>A0ABD0LCS4</accession>
<reference evidence="1 2" key="1">
    <citation type="journal article" date="2023" name="Sci. Data">
        <title>Genome assembly of the Korean intertidal mud-creeper Batillaria attramentaria.</title>
        <authorList>
            <person name="Patra A.K."/>
            <person name="Ho P.T."/>
            <person name="Jun S."/>
            <person name="Lee S.J."/>
            <person name="Kim Y."/>
            <person name="Won Y.J."/>
        </authorList>
    </citation>
    <scope>NUCLEOTIDE SEQUENCE [LARGE SCALE GENOMIC DNA]</scope>
    <source>
        <strain evidence="1">Wonlab-2016</strain>
    </source>
</reference>
<evidence type="ECO:0000313" key="2">
    <source>
        <dbReference type="Proteomes" id="UP001519460"/>
    </source>
</evidence>
<protein>
    <submittedName>
        <fullName evidence="1">Uncharacterized protein</fullName>
    </submittedName>
</protein>
<evidence type="ECO:0000313" key="1">
    <source>
        <dbReference type="EMBL" id="KAK7497269.1"/>
    </source>
</evidence>
<sequence>MVPLVSPVVPSGRTPTRRFDVFSKGNQKRVVCDEAYAHSQCRHIYTTAAGGRRVQQYTLMDKDLFAIDDNHDAPCTALLASVGQ</sequence>
<gene>
    <name evidence="1" type="ORF">BaRGS_00011563</name>
</gene>
<dbReference type="AlphaFoldDB" id="A0ABD0LCS4"/>
<dbReference type="EMBL" id="JACVVK020000060">
    <property type="protein sequence ID" value="KAK7497269.1"/>
    <property type="molecule type" value="Genomic_DNA"/>
</dbReference>
<keyword evidence="2" id="KW-1185">Reference proteome</keyword>
<organism evidence="1 2">
    <name type="scientific">Batillaria attramentaria</name>
    <dbReference type="NCBI Taxonomy" id="370345"/>
    <lineage>
        <taxon>Eukaryota</taxon>
        <taxon>Metazoa</taxon>
        <taxon>Spiralia</taxon>
        <taxon>Lophotrochozoa</taxon>
        <taxon>Mollusca</taxon>
        <taxon>Gastropoda</taxon>
        <taxon>Caenogastropoda</taxon>
        <taxon>Sorbeoconcha</taxon>
        <taxon>Cerithioidea</taxon>
        <taxon>Batillariidae</taxon>
        <taxon>Batillaria</taxon>
    </lineage>
</organism>
<dbReference type="Proteomes" id="UP001519460">
    <property type="component" value="Unassembled WGS sequence"/>
</dbReference>
<proteinExistence type="predicted"/>
<name>A0ABD0LCS4_9CAEN</name>
<comment type="caution">
    <text evidence="1">The sequence shown here is derived from an EMBL/GenBank/DDBJ whole genome shotgun (WGS) entry which is preliminary data.</text>
</comment>